<evidence type="ECO:0000313" key="2">
    <source>
        <dbReference type="EMBL" id="KRZ74347.1"/>
    </source>
</evidence>
<organism evidence="2 3">
    <name type="scientific">Trichinella papuae</name>
    <dbReference type="NCBI Taxonomy" id="268474"/>
    <lineage>
        <taxon>Eukaryota</taxon>
        <taxon>Metazoa</taxon>
        <taxon>Ecdysozoa</taxon>
        <taxon>Nematoda</taxon>
        <taxon>Enoplea</taxon>
        <taxon>Dorylaimia</taxon>
        <taxon>Trichinellida</taxon>
        <taxon>Trichinellidae</taxon>
        <taxon>Trichinella</taxon>
    </lineage>
</organism>
<protein>
    <submittedName>
        <fullName evidence="2">Uncharacterized protein</fullName>
    </submittedName>
</protein>
<feature type="transmembrane region" description="Helical" evidence="1">
    <location>
        <begin position="28"/>
        <end position="49"/>
    </location>
</feature>
<name>A0A0V1MRC2_9BILA</name>
<reference evidence="2 3" key="1">
    <citation type="submission" date="2015-01" db="EMBL/GenBank/DDBJ databases">
        <title>Evolution of Trichinella species and genotypes.</title>
        <authorList>
            <person name="Korhonen P.K."/>
            <person name="Edoardo P."/>
            <person name="Giuseppe L.R."/>
            <person name="Gasser R.B."/>
        </authorList>
    </citation>
    <scope>NUCLEOTIDE SEQUENCE [LARGE SCALE GENOMIC DNA]</scope>
    <source>
        <strain evidence="2">ISS1980</strain>
    </source>
</reference>
<keyword evidence="1" id="KW-0812">Transmembrane</keyword>
<proteinExistence type="predicted"/>
<gene>
    <name evidence="2" type="ORF">T10_7218</name>
</gene>
<keyword evidence="1" id="KW-0472">Membrane</keyword>
<sequence length="68" mass="7900">MHRKVAHETESAYFHFSNGNILDISVNLVQYFVVFLGNSIFLHFPSISIKLMKIVSPRFEMCTKCSIY</sequence>
<dbReference type="EMBL" id="JYDO01000052">
    <property type="protein sequence ID" value="KRZ74347.1"/>
    <property type="molecule type" value="Genomic_DNA"/>
</dbReference>
<keyword evidence="1" id="KW-1133">Transmembrane helix</keyword>
<evidence type="ECO:0000313" key="3">
    <source>
        <dbReference type="Proteomes" id="UP000054843"/>
    </source>
</evidence>
<comment type="caution">
    <text evidence="2">The sequence shown here is derived from an EMBL/GenBank/DDBJ whole genome shotgun (WGS) entry which is preliminary data.</text>
</comment>
<dbReference type="Proteomes" id="UP000054843">
    <property type="component" value="Unassembled WGS sequence"/>
</dbReference>
<keyword evidence="3" id="KW-1185">Reference proteome</keyword>
<dbReference type="AlphaFoldDB" id="A0A0V1MRC2"/>
<accession>A0A0V1MRC2</accession>
<evidence type="ECO:0000256" key="1">
    <source>
        <dbReference type="SAM" id="Phobius"/>
    </source>
</evidence>